<feature type="domain" description="Acyl-CoA dehydrogenase/oxidase N-terminal" evidence="1">
    <location>
        <begin position="19"/>
        <end position="120"/>
    </location>
</feature>
<name>A0AAI9N1W0_9BURK</name>
<evidence type="ECO:0000313" key="2">
    <source>
        <dbReference type="EMBL" id="EOA02796.1"/>
    </source>
</evidence>
<dbReference type="Gene3D" id="1.10.540.10">
    <property type="entry name" value="Acyl-CoA dehydrogenase/oxidase, N-terminal domain"/>
    <property type="match status" value="1"/>
</dbReference>
<gene>
    <name evidence="2" type="ORF">HFRIS_020901</name>
</gene>
<protein>
    <submittedName>
        <fullName evidence="2">Acyl-CoA dehydrogenase</fullName>
    </submittedName>
</protein>
<dbReference type="InterPro" id="IPR013786">
    <property type="entry name" value="AcylCoA_DH/ox_N"/>
</dbReference>
<dbReference type="Gene3D" id="2.40.110.10">
    <property type="entry name" value="Butyryl-CoA Dehydrogenase, subunit A, domain 2"/>
    <property type="match status" value="1"/>
</dbReference>
<proteinExistence type="predicted"/>
<dbReference type="InterPro" id="IPR009100">
    <property type="entry name" value="AcylCoA_DH/oxidase_NM_dom_sf"/>
</dbReference>
<dbReference type="GO" id="GO:0050660">
    <property type="term" value="F:flavin adenine dinucleotide binding"/>
    <property type="evidence" value="ECO:0007669"/>
    <property type="project" value="InterPro"/>
</dbReference>
<dbReference type="RefSeq" id="WP_006464972.1">
    <property type="nucleotide sequence ID" value="NZ_AEEC02000039.1"/>
</dbReference>
<dbReference type="PANTHER" id="PTHR43884:SF12">
    <property type="entry name" value="ISOVALERYL-COA DEHYDROGENASE, MITOCHONDRIAL-RELATED"/>
    <property type="match status" value="1"/>
</dbReference>
<reference evidence="2 3" key="1">
    <citation type="journal article" date="2013" name="Front. Microbiol.">
        <title>The genome of the endophytic bacterium H. frisingense GSF30(T) identifies diverse strategies in the Herbaspirillum genus to interact with plants.</title>
        <authorList>
            <person name="Straub D."/>
            <person name="Rothballer M."/>
            <person name="Hartmann A."/>
            <person name="Ludewig U."/>
        </authorList>
    </citation>
    <scope>NUCLEOTIDE SEQUENCE [LARGE SCALE GENOMIC DNA]</scope>
    <source>
        <strain evidence="2 3">GSF30</strain>
    </source>
</reference>
<accession>A0AAI9N1W0</accession>
<evidence type="ECO:0000259" key="1">
    <source>
        <dbReference type="Pfam" id="PF02771"/>
    </source>
</evidence>
<dbReference type="Pfam" id="PF02771">
    <property type="entry name" value="Acyl-CoA_dh_N"/>
    <property type="match status" value="1"/>
</dbReference>
<dbReference type="AlphaFoldDB" id="A0AAI9N1W0"/>
<organism evidence="2 3">
    <name type="scientific">Herbaspirillum frisingense GSF30</name>
    <dbReference type="NCBI Taxonomy" id="864073"/>
    <lineage>
        <taxon>Bacteria</taxon>
        <taxon>Pseudomonadati</taxon>
        <taxon>Pseudomonadota</taxon>
        <taxon>Betaproteobacteria</taxon>
        <taxon>Burkholderiales</taxon>
        <taxon>Oxalobacteraceae</taxon>
        <taxon>Herbaspirillum</taxon>
    </lineage>
</organism>
<comment type="caution">
    <text evidence="2">The sequence shown here is derived from an EMBL/GenBank/DDBJ whole genome shotgun (WGS) entry which is preliminary data.</text>
</comment>
<dbReference type="SUPFAM" id="SSF56645">
    <property type="entry name" value="Acyl-CoA dehydrogenase NM domain-like"/>
    <property type="match status" value="1"/>
</dbReference>
<dbReference type="EMBL" id="AEEC02000039">
    <property type="protein sequence ID" value="EOA02796.1"/>
    <property type="molecule type" value="Genomic_DNA"/>
</dbReference>
<dbReference type="PANTHER" id="PTHR43884">
    <property type="entry name" value="ACYL-COA DEHYDROGENASE"/>
    <property type="match status" value="1"/>
</dbReference>
<dbReference type="InterPro" id="IPR037069">
    <property type="entry name" value="AcylCoA_DH/ox_N_sf"/>
</dbReference>
<sequence>MTTIDIRSAQLDPALGDAAVVAAVAGVAVDQLAPLATRIDHEGHYPLEVMASLARAGAFAGHLRRNGERYGLALGAMHEISRQCGSTGFLTWAHDVCALYLEQSGNPALDGQLLDDHVAGRSFGGTGLSNPMKAFAGIERMLLRARRVAGGYRVSGALPWVSHIGPGQYFGAIASVYRDDQSHSHDIIFLVRCDQQVVLRQCPEFSGMEGTSTWGVRLEDYFVGEDNMIADPARPFIEKIRAAFVLLQIGMATGLIQGALDSMRDVEPLLGHVNQFLDDRPDELEAEYLELAGRVARLVGSPFDGSKDYMLDVLDARAQGAELALRATQSALLHQGARGYLINSAPQRRVREAHFAAIVTPAIKHLRSEMARLSREEVPA</sequence>
<dbReference type="Proteomes" id="UP000006772">
    <property type="component" value="Unassembled WGS sequence"/>
</dbReference>
<dbReference type="GO" id="GO:0003995">
    <property type="term" value="F:acyl-CoA dehydrogenase activity"/>
    <property type="evidence" value="ECO:0007669"/>
    <property type="project" value="TreeGrafter"/>
</dbReference>
<evidence type="ECO:0000313" key="3">
    <source>
        <dbReference type="Proteomes" id="UP000006772"/>
    </source>
</evidence>
<dbReference type="InterPro" id="IPR046373">
    <property type="entry name" value="Acyl-CoA_Oxase/DH_mid-dom_sf"/>
</dbReference>